<protein>
    <submittedName>
        <fullName evidence="1">Uncharacterized protein</fullName>
    </submittedName>
</protein>
<keyword evidence="2" id="KW-1185">Reference proteome</keyword>
<dbReference type="Proteomes" id="UP000886998">
    <property type="component" value="Unassembled WGS sequence"/>
</dbReference>
<dbReference type="AlphaFoldDB" id="A0A8X7C8G9"/>
<evidence type="ECO:0000313" key="1">
    <source>
        <dbReference type="EMBL" id="GFY59865.1"/>
    </source>
</evidence>
<gene>
    <name evidence="1" type="ORF">TNIN_120081</name>
</gene>
<proteinExistence type="predicted"/>
<organism evidence="1 2">
    <name type="scientific">Trichonephila inaurata madagascariensis</name>
    <dbReference type="NCBI Taxonomy" id="2747483"/>
    <lineage>
        <taxon>Eukaryota</taxon>
        <taxon>Metazoa</taxon>
        <taxon>Ecdysozoa</taxon>
        <taxon>Arthropoda</taxon>
        <taxon>Chelicerata</taxon>
        <taxon>Arachnida</taxon>
        <taxon>Araneae</taxon>
        <taxon>Araneomorphae</taxon>
        <taxon>Entelegynae</taxon>
        <taxon>Araneoidea</taxon>
        <taxon>Nephilidae</taxon>
        <taxon>Trichonephila</taxon>
        <taxon>Trichonephila inaurata</taxon>
    </lineage>
</organism>
<evidence type="ECO:0000313" key="2">
    <source>
        <dbReference type="Proteomes" id="UP000886998"/>
    </source>
</evidence>
<comment type="caution">
    <text evidence="1">The sequence shown here is derived from an EMBL/GenBank/DDBJ whole genome shotgun (WGS) entry which is preliminary data.</text>
</comment>
<reference evidence="1" key="1">
    <citation type="submission" date="2020-08" db="EMBL/GenBank/DDBJ databases">
        <title>Multicomponent nature underlies the extraordinary mechanical properties of spider dragline silk.</title>
        <authorList>
            <person name="Kono N."/>
            <person name="Nakamura H."/>
            <person name="Mori M."/>
            <person name="Yoshida Y."/>
            <person name="Ohtoshi R."/>
            <person name="Malay A.D."/>
            <person name="Moran D.A.P."/>
            <person name="Tomita M."/>
            <person name="Numata K."/>
            <person name="Arakawa K."/>
        </authorList>
    </citation>
    <scope>NUCLEOTIDE SEQUENCE</scope>
</reference>
<accession>A0A8X7C8G9</accession>
<sequence length="168" mass="18742">MLDSETRATHIGVCPGKNGTSPGTWAKCDIFYASKGKSHVMDSSESFSKWNDNGKFEMFFNGKLAKEPLVTFKVQLTWRYNNFYKAVQNLPAFPKHGRRNVIEKAAEQAKLTPTTQQEKMNALPLIPRSSRQGIWAAAKSCPLNSRRVLTGLFEKCESANVLPGVTSK</sequence>
<name>A0A8X7C8G9_9ARAC</name>
<dbReference type="EMBL" id="BMAV01012866">
    <property type="protein sequence ID" value="GFY59865.1"/>
    <property type="molecule type" value="Genomic_DNA"/>
</dbReference>